<protein>
    <submittedName>
        <fullName evidence="2">Uncharacterized protein</fullName>
    </submittedName>
</protein>
<evidence type="ECO:0000313" key="3">
    <source>
        <dbReference type="Proteomes" id="UP001497623"/>
    </source>
</evidence>
<proteinExistence type="predicted"/>
<feature type="compositionally biased region" description="Acidic residues" evidence="1">
    <location>
        <begin position="10"/>
        <end position="20"/>
    </location>
</feature>
<evidence type="ECO:0000313" key="2">
    <source>
        <dbReference type="EMBL" id="CAL4124801.1"/>
    </source>
</evidence>
<name>A0AAV2RKF5_MEGNR</name>
<gene>
    <name evidence="2" type="ORF">MNOR_LOCUS24778</name>
</gene>
<feature type="region of interest" description="Disordered" evidence="1">
    <location>
        <begin position="1"/>
        <end position="23"/>
    </location>
</feature>
<reference evidence="2 3" key="1">
    <citation type="submission" date="2024-05" db="EMBL/GenBank/DDBJ databases">
        <authorList>
            <person name="Wallberg A."/>
        </authorList>
    </citation>
    <scope>NUCLEOTIDE SEQUENCE [LARGE SCALE GENOMIC DNA]</scope>
</reference>
<accession>A0AAV2RKF5</accession>
<feature type="non-terminal residue" evidence="2">
    <location>
        <position position="494"/>
    </location>
</feature>
<sequence>MHSGGRGGYDSDEELDDITADLDKSDELDSLDALFNTPASSPDSLIPHSIEQFASSSSVPTGTLSQPATPVQLGRAVSTVSKSEPATPVSNTSLGIAERVVLFENLIGARQKTSSPLSKKSPFNKRRSPFSKDKFTLALSKKLADTAQTSVRHTRSSFKKGLTSPLAPQRDLTHRRKRRVLVVQSPTLNMALVDIPAAGRLNPRSRPNPALHANMADRGFAPLEAGDMPIAGRHVLRSFKLQRSDIAADANLLLAQDAEVAVCKVSVEEYLEQIVETRTDFEAVLTAIGLDENASAEAVMTDISKLERELRALLRHCKIQTAARPAQGVGIVGIRAERLKFPRYDGSQNFKIFKENWKALGNGLASDEERRMQLKQSFDGKAQSYLDSQIKAGTTYHDLWKMLDERFDDPAAVNYNLLNNLFNSPKLSETKSTQEHWDIAVGDVQAVLDSGLTMDQVLIYYRIQNFPKETVQRIKDLHRMTYPAGRNITLNEAK</sequence>
<evidence type="ECO:0000256" key="1">
    <source>
        <dbReference type="SAM" id="MobiDB-lite"/>
    </source>
</evidence>
<dbReference type="EMBL" id="CAXKWB010023011">
    <property type="protein sequence ID" value="CAL4124801.1"/>
    <property type="molecule type" value="Genomic_DNA"/>
</dbReference>
<organism evidence="2 3">
    <name type="scientific">Meganyctiphanes norvegica</name>
    <name type="common">Northern krill</name>
    <name type="synonym">Thysanopoda norvegica</name>
    <dbReference type="NCBI Taxonomy" id="48144"/>
    <lineage>
        <taxon>Eukaryota</taxon>
        <taxon>Metazoa</taxon>
        <taxon>Ecdysozoa</taxon>
        <taxon>Arthropoda</taxon>
        <taxon>Crustacea</taxon>
        <taxon>Multicrustacea</taxon>
        <taxon>Malacostraca</taxon>
        <taxon>Eumalacostraca</taxon>
        <taxon>Eucarida</taxon>
        <taxon>Euphausiacea</taxon>
        <taxon>Euphausiidae</taxon>
        <taxon>Meganyctiphanes</taxon>
    </lineage>
</organism>
<comment type="caution">
    <text evidence="2">The sequence shown here is derived from an EMBL/GenBank/DDBJ whole genome shotgun (WGS) entry which is preliminary data.</text>
</comment>
<keyword evidence="3" id="KW-1185">Reference proteome</keyword>
<dbReference type="AlphaFoldDB" id="A0AAV2RKF5"/>
<feature type="region of interest" description="Disordered" evidence="1">
    <location>
        <begin position="148"/>
        <end position="171"/>
    </location>
</feature>
<dbReference type="Proteomes" id="UP001497623">
    <property type="component" value="Unassembled WGS sequence"/>
</dbReference>